<dbReference type="InterPro" id="IPR018376">
    <property type="entry name" value="Enoyl-CoA_hyd/isom_CS"/>
</dbReference>
<evidence type="ECO:0000256" key="3">
    <source>
        <dbReference type="ARBA" id="ARBA00022832"/>
    </source>
</evidence>
<evidence type="ECO:0000256" key="6">
    <source>
        <dbReference type="ARBA" id="ARBA00023717"/>
    </source>
</evidence>
<evidence type="ECO:0000313" key="10">
    <source>
        <dbReference type="Proteomes" id="UP000037712"/>
    </source>
</evidence>
<comment type="function">
    <text evidence="1">Could possibly oxidize fatty acids using specific components.</text>
</comment>
<keyword evidence="4" id="KW-0456">Lyase</keyword>
<sequence length="263" mass="27274">MRVTGPVATVTIDHPARRNALTTAMLDRLDDLLTDLQSDSGVRVLVLTGAAGDFSAGMDIRGLRSARERGVDLEHRMTATEERLAAFPKPTVAAVEGYCVGGGMQLALACDLRVAAEGARFGVTPAKLGIVYPPQTVARLTRVLGPAAAKRLVFTAELIDADAALRLGLVGEVTPPGALAGRVAELAHLVSTRSAISVAAAKAMIDAAGHDIDEAVTRRWSPEANPDAAEGIDAFLAGRPPRFSGDRAPAPQPPGSVPAPRLG</sequence>
<name>A0A0M8PJF7_RHORH</name>
<dbReference type="SUPFAM" id="SSF52096">
    <property type="entry name" value="ClpP/crotonase"/>
    <property type="match status" value="1"/>
</dbReference>
<evidence type="ECO:0000256" key="8">
    <source>
        <dbReference type="SAM" id="MobiDB-lite"/>
    </source>
</evidence>
<comment type="similarity">
    <text evidence="2 7">Belongs to the enoyl-CoA hydratase/isomerase family.</text>
</comment>
<proteinExistence type="inferred from homology"/>
<dbReference type="InterPro" id="IPR001753">
    <property type="entry name" value="Enoyl-CoA_hydra/iso"/>
</dbReference>
<keyword evidence="3" id="KW-0443">Lipid metabolism</keyword>
<organism evidence="9 10">
    <name type="scientific">Rhodococcus rhodochrous KG-21</name>
    <dbReference type="NCBI Taxonomy" id="1441923"/>
    <lineage>
        <taxon>Bacteria</taxon>
        <taxon>Bacillati</taxon>
        <taxon>Actinomycetota</taxon>
        <taxon>Actinomycetes</taxon>
        <taxon>Mycobacteriales</taxon>
        <taxon>Nocardiaceae</taxon>
        <taxon>Rhodococcus</taxon>
    </lineage>
</organism>
<dbReference type="PATRIC" id="fig|1441923.3.peg.2432"/>
<gene>
    <name evidence="9" type="ORF">Z051_11045</name>
</gene>
<dbReference type="Pfam" id="PF00378">
    <property type="entry name" value="ECH_1"/>
    <property type="match status" value="1"/>
</dbReference>
<dbReference type="GO" id="GO:0006635">
    <property type="term" value="P:fatty acid beta-oxidation"/>
    <property type="evidence" value="ECO:0007669"/>
    <property type="project" value="TreeGrafter"/>
</dbReference>
<dbReference type="PANTHER" id="PTHR11941">
    <property type="entry name" value="ENOYL-COA HYDRATASE-RELATED"/>
    <property type="match status" value="1"/>
</dbReference>
<evidence type="ECO:0000256" key="1">
    <source>
        <dbReference type="ARBA" id="ARBA00002994"/>
    </source>
</evidence>
<comment type="caution">
    <text evidence="9">The sequence shown here is derived from an EMBL/GenBank/DDBJ whole genome shotgun (WGS) entry which is preliminary data.</text>
</comment>
<feature type="region of interest" description="Disordered" evidence="8">
    <location>
        <begin position="237"/>
        <end position="263"/>
    </location>
</feature>
<evidence type="ECO:0000256" key="2">
    <source>
        <dbReference type="ARBA" id="ARBA00005254"/>
    </source>
</evidence>
<dbReference type="PANTHER" id="PTHR11941:SF127">
    <property type="entry name" value="ENOYL-COA HYDRATASE ECHA18 (ENOYL HYDRASE) (UNSATURATED ACYL-COA HYDRATASE) (CROTONASE)-RELATED"/>
    <property type="match status" value="1"/>
</dbReference>
<dbReference type="InterPro" id="IPR014748">
    <property type="entry name" value="Enoyl-CoA_hydra_C"/>
</dbReference>
<dbReference type="InterPro" id="IPR029045">
    <property type="entry name" value="ClpP/crotonase-like_dom_sf"/>
</dbReference>
<evidence type="ECO:0000313" key="9">
    <source>
        <dbReference type="EMBL" id="KOS56175.1"/>
    </source>
</evidence>
<reference evidence="10" key="2">
    <citation type="submission" date="2015-01" db="EMBL/GenBank/DDBJ databases">
        <title>Draft genome sequence of potential hydrocarbon metabolising strain of Rhodococcus rhodochrous.</title>
        <authorList>
            <person name="Aggarwal R.K."/>
            <person name="Dawar C."/>
        </authorList>
    </citation>
    <scope>NUCLEOTIDE SEQUENCE [LARGE SCALE GENOMIC DNA]</scope>
    <source>
        <strain evidence="10">KG-21</strain>
    </source>
</reference>
<keyword evidence="3" id="KW-0276">Fatty acid metabolism</keyword>
<evidence type="ECO:0000256" key="4">
    <source>
        <dbReference type="ARBA" id="ARBA00023239"/>
    </source>
</evidence>
<dbReference type="Gene3D" id="1.10.12.10">
    <property type="entry name" value="Lyase 2-enoyl-coa Hydratase, Chain A, domain 2"/>
    <property type="match status" value="1"/>
</dbReference>
<dbReference type="AlphaFoldDB" id="A0A0M8PJF7"/>
<reference evidence="9 10" key="1">
    <citation type="journal article" date="2015" name="Genome Announc.">
        <title>Draft Genome Sequence of Rhodococcus rhodochrous Strain KG-21, a Soil Isolate from Oil Fields of Krishna-Godavari Basin, India.</title>
        <authorList>
            <person name="Dawar C."/>
            <person name="Aggarwal R.K."/>
        </authorList>
    </citation>
    <scope>NUCLEOTIDE SEQUENCE [LARGE SCALE GENOMIC DNA]</scope>
    <source>
        <strain evidence="9 10">KG-21</strain>
    </source>
</reference>
<dbReference type="GO" id="GO:0004300">
    <property type="term" value="F:enoyl-CoA hydratase activity"/>
    <property type="evidence" value="ECO:0007669"/>
    <property type="project" value="UniProtKB-EC"/>
</dbReference>
<dbReference type="PROSITE" id="PS00166">
    <property type="entry name" value="ENOYL_COA_HYDRATASE"/>
    <property type="match status" value="1"/>
</dbReference>
<dbReference type="Gene3D" id="3.90.226.10">
    <property type="entry name" value="2-enoyl-CoA Hydratase, Chain A, domain 1"/>
    <property type="match status" value="1"/>
</dbReference>
<dbReference type="CDD" id="cd06558">
    <property type="entry name" value="crotonase-like"/>
    <property type="match status" value="1"/>
</dbReference>
<dbReference type="Proteomes" id="UP000037712">
    <property type="component" value="Unassembled WGS sequence"/>
</dbReference>
<dbReference type="EMBL" id="AZYO01000023">
    <property type="protein sequence ID" value="KOS56175.1"/>
    <property type="molecule type" value="Genomic_DNA"/>
</dbReference>
<evidence type="ECO:0000256" key="5">
    <source>
        <dbReference type="ARBA" id="ARBA00023709"/>
    </source>
</evidence>
<protein>
    <submittedName>
        <fullName evidence="9">Enoyl-CoA hydratase</fullName>
    </submittedName>
</protein>
<accession>A0A0M8PJF7</accession>
<evidence type="ECO:0000256" key="7">
    <source>
        <dbReference type="RuleBase" id="RU003707"/>
    </source>
</evidence>
<comment type="catalytic activity">
    <reaction evidence="6">
        <text>a 4-saturated-(3S)-3-hydroxyacyl-CoA = a (3E)-enoyl-CoA + H2O</text>
        <dbReference type="Rhea" id="RHEA:20724"/>
        <dbReference type="ChEBI" id="CHEBI:15377"/>
        <dbReference type="ChEBI" id="CHEBI:58521"/>
        <dbReference type="ChEBI" id="CHEBI:137480"/>
        <dbReference type="EC" id="4.2.1.17"/>
    </reaction>
</comment>
<comment type="catalytic activity">
    <reaction evidence="5">
        <text>a (3S)-3-hydroxyacyl-CoA = a (2E)-enoyl-CoA + H2O</text>
        <dbReference type="Rhea" id="RHEA:16105"/>
        <dbReference type="ChEBI" id="CHEBI:15377"/>
        <dbReference type="ChEBI" id="CHEBI:57318"/>
        <dbReference type="ChEBI" id="CHEBI:58856"/>
        <dbReference type="EC" id="4.2.1.17"/>
    </reaction>
</comment>